<feature type="transmembrane region" description="Helical" evidence="3">
    <location>
        <begin position="374"/>
        <end position="393"/>
    </location>
</feature>
<dbReference type="InterPro" id="IPR004995">
    <property type="entry name" value="Spore_Ger"/>
</dbReference>
<comment type="caution">
    <text evidence="4">The sequence shown here is derived from an EMBL/GenBank/DDBJ whole genome shotgun (WGS) entry which is preliminary data.</text>
</comment>
<dbReference type="EMBL" id="WTUZ01000017">
    <property type="protein sequence ID" value="MZQ83269.1"/>
    <property type="molecule type" value="Genomic_DNA"/>
</dbReference>
<name>A0A6L8V1X8_9BACL</name>
<protein>
    <submittedName>
        <fullName evidence="4">Spore germination protein</fullName>
    </submittedName>
</protein>
<dbReference type="PANTHER" id="PTHR22550:SF5">
    <property type="entry name" value="LEUCINE ZIPPER PROTEIN 4"/>
    <property type="match status" value="1"/>
</dbReference>
<dbReference type="RefSeq" id="WP_202556366.1">
    <property type="nucleotide sequence ID" value="NZ_WTUZ01000017.1"/>
</dbReference>
<comment type="similarity">
    <text evidence="1">Belongs to the GerABKA family.</text>
</comment>
<feature type="transmembrane region" description="Helical" evidence="3">
    <location>
        <begin position="405"/>
        <end position="433"/>
    </location>
</feature>
<reference evidence="4 5" key="1">
    <citation type="submission" date="2019-12" db="EMBL/GenBank/DDBJ databases">
        <title>Paenibacillus sp. nov. sp. isolated from soil.</title>
        <authorList>
            <person name="Kim J."/>
            <person name="Jeong S.E."/>
            <person name="Jung H.S."/>
            <person name="Jeon C.O."/>
        </authorList>
    </citation>
    <scope>NUCLEOTIDE SEQUENCE [LARGE SCALE GENOMIC DNA]</scope>
    <source>
        <strain evidence="4 5">5J-6</strain>
    </source>
</reference>
<feature type="transmembrane region" description="Helical" evidence="3">
    <location>
        <begin position="282"/>
        <end position="304"/>
    </location>
</feature>
<dbReference type="InterPro" id="IPR050768">
    <property type="entry name" value="UPF0353/GerABKA_families"/>
</dbReference>
<feature type="transmembrane region" description="Helical" evidence="3">
    <location>
        <begin position="324"/>
        <end position="342"/>
    </location>
</feature>
<keyword evidence="3" id="KW-0812">Transmembrane</keyword>
<organism evidence="4 5">
    <name type="scientific">Paenibacillus silvestris</name>
    <dbReference type="NCBI Taxonomy" id="2606219"/>
    <lineage>
        <taxon>Bacteria</taxon>
        <taxon>Bacillati</taxon>
        <taxon>Bacillota</taxon>
        <taxon>Bacilli</taxon>
        <taxon>Bacillales</taxon>
        <taxon>Paenibacillaceae</taxon>
        <taxon>Paenibacillus</taxon>
    </lineage>
</organism>
<evidence type="ECO:0000256" key="3">
    <source>
        <dbReference type="SAM" id="Phobius"/>
    </source>
</evidence>
<accession>A0A6L8V1X8</accession>
<gene>
    <name evidence="4" type="ORF">GQF01_14230</name>
</gene>
<dbReference type="PANTHER" id="PTHR22550">
    <property type="entry name" value="SPORE GERMINATION PROTEIN"/>
    <property type="match status" value="1"/>
</dbReference>
<dbReference type="GO" id="GO:0009847">
    <property type="term" value="P:spore germination"/>
    <property type="evidence" value="ECO:0007669"/>
    <property type="project" value="InterPro"/>
</dbReference>
<dbReference type="AlphaFoldDB" id="A0A6L8V1X8"/>
<evidence type="ECO:0000313" key="5">
    <source>
        <dbReference type="Proteomes" id="UP000481087"/>
    </source>
</evidence>
<feature type="transmembrane region" description="Helical" evidence="3">
    <location>
        <begin position="349"/>
        <end position="368"/>
    </location>
</feature>
<sequence>METLHSELPEKIKMELSDPPDLMIKSFTVGEKLELSCLYLTTLINKEQMEELVFCNILSQRHALPENQDSVAQWLLNTFAQLEVKPVHGLNACMQEMLEGKCIVLPNVGEGVSINIRKQEQRSITEPEMESVVRGPREGFVEDWSRNVSLIRKRVKNGKLAIEKMIIGTESNTSVCLLFIRGIAAQGVVDEFRIRLKAIQTDSILESSYIEEFIQDNTLTPFPQFIASERPDAIVAKLLEGQVAIITDGTPIVLAGPITFFQLFSAPEDYYQRADIATLLRWLRMSAFIISIFTPALYISVASFHQDLLPGVMLSNLAAQREGVPFPGAIEAFLMLFAFEIIREAGLRMPRIAGQAISIVGALVLGQAAVEAGIVSAAMIIVVSITAIANFVAPTYGFGIAQRIIQFVFMISASFLGFYGLVSAVFFLLLHVISLEPFGVPFFTPLAPIRKSDWRDSLIRVPRQLMKGSKKNEKR</sequence>
<keyword evidence="3" id="KW-1133">Transmembrane helix</keyword>
<keyword evidence="2 3" id="KW-0472">Membrane</keyword>
<dbReference type="PIRSF" id="PIRSF005690">
    <property type="entry name" value="GerBA"/>
    <property type="match status" value="1"/>
</dbReference>
<evidence type="ECO:0000313" key="4">
    <source>
        <dbReference type="EMBL" id="MZQ83269.1"/>
    </source>
</evidence>
<evidence type="ECO:0000256" key="1">
    <source>
        <dbReference type="ARBA" id="ARBA00005278"/>
    </source>
</evidence>
<dbReference type="GO" id="GO:0016020">
    <property type="term" value="C:membrane"/>
    <property type="evidence" value="ECO:0007669"/>
    <property type="project" value="InterPro"/>
</dbReference>
<dbReference type="Pfam" id="PF03323">
    <property type="entry name" value="GerA"/>
    <property type="match status" value="1"/>
</dbReference>
<dbReference type="Proteomes" id="UP000481087">
    <property type="component" value="Unassembled WGS sequence"/>
</dbReference>
<keyword evidence="5" id="KW-1185">Reference proteome</keyword>
<evidence type="ECO:0000256" key="2">
    <source>
        <dbReference type="ARBA" id="ARBA00023136"/>
    </source>
</evidence>
<proteinExistence type="inferred from homology"/>